<name>A0AA35G9M7_9FIRM</name>
<keyword evidence="3" id="KW-1185">Reference proteome</keyword>
<dbReference type="EMBL" id="AP025628">
    <property type="protein sequence ID" value="BDG61638.1"/>
    <property type="molecule type" value="Genomic_DNA"/>
</dbReference>
<evidence type="ECO:0000313" key="2">
    <source>
        <dbReference type="EMBL" id="BDG61638.1"/>
    </source>
</evidence>
<sequence length="70" mass="7451">MLPEPLQIHALPQPPARPPSAAVSDPGAGVPGIPVHPISYNEALPPRVRSPRARTKRKVYAGIASMWLPA</sequence>
<dbReference type="AlphaFoldDB" id="A0AA35G9M7"/>
<evidence type="ECO:0000313" key="3">
    <source>
        <dbReference type="Proteomes" id="UP001163687"/>
    </source>
</evidence>
<proteinExistence type="predicted"/>
<accession>A0AA35G9M7</accession>
<reference evidence="2" key="1">
    <citation type="submission" date="2022-03" db="EMBL/GenBank/DDBJ databases">
        <title>Complete genome sequence of Caldinitratiruptor microaerophilus.</title>
        <authorList>
            <person name="Mukaiyama R."/>
            <person name="Nishiyama T."/>
            <person name="Ueda K."/>
        </authorList>
    </citation>
    <scope>NUCLEOTIDE SEQUENCE</scope>
    <source>
        <strain evidence="2">JCM 16183</strain>
    </source>
</reference>
<organism evidence="2 3">
    <name type="scientific">Caldinitratiruptor microaerophilus</name>
    <dbReference type="NCBI Taxonomy" id="671077"/>
    <lineage>
        <taxon>Bacteria</taxon>
        <taxon>Bacillati</taxon>
        <taxon>Bacillota</taxon>
        <taxon>Clostridia</taxon>
        <taxon>Eubacteriales</taxon>
        <taxon>Symbiobacteriaceae</taxon>
        <taxon>Caldinitratiruptor</taxon>
    </lineage>
</organism>
<dbReference type="Proteomes" id="UP001163687">
    <property type="component" value="Chromosome"/>
</dbReference>
<dbReference type="KEGG" id="cmic:caldi_27280"/>
<feature type="region of interest" description="Disordered" evidence="1">
    <location>
        <begin position="1"/>
        <end position="36"/>
    </location>
</feature>
<gene>
    <name evidence="2" type="ORF">caldi_27280</name>
</gene>
<evidence type="ECO:0000256" key="1">
    <source>
        <dbReference type="SAM" id="MobiDB-lite"/>
    </source>
</evidence>
<protein>
    <submittedName>
        <fullName evidence="2">Uncharacterized protein</fullName>
    </submittedName>
</protein>